<gene>
    <name evidence="1" type="ORF">ES288_A08G202500v1</name>
</gene>
<dbReference type="GO" id="GO:0016705">
    <property type="term" value="F:oxidoreductase activity, acting on paired donors, with incorporation or reduction of molecular oxygen"/>
    <property type="evidence" value="ECO:0007669"/>
    <property type="project" value="InterPro"/>
</dbReference>
<dbReference type="InterPro" id="IPR036396">
    <property type="entry name" value="Cyt_P450_sf"/>
</dbReference>
<dbReference type="EMBL" id="CM017695">
    <property type="protein sequence ID" value="TYH07059.1"/>
    <property type="molecule type" value="Genomic_DNA"/>
</dbReference>
<reference evidence="1 2" key="1">
    <citation type="submission" date="2019-06" db="EMBL/GenBank/DDBJ databases">
        <title>WGS assembly of Gossypium darwinii.</title>
        <authorList>
            <person name="Chen Z.J."/>
            <person name="Sreedasyam A."/>
            <person name="Ando A."/>
            <person name="Song Q."/>
            <person name="De L."/>
            <person name="Hulse-Kemp A."/>
            <person name="Ding M."/>
            <person name="Ye W."/>
            <person name="Kirkbride R."/>
            <person name="Jenkins J."/>
            <person name="Plott C."/>
            <person name="Lovell J."/>
            <person name="Lin Y.-M."/>
            <person name="Vaughn R."/>
            <person name="Liu B."/>
            <person name="Li W."/>
            <person name="Simpson S."/>
            <person name="Scheffler B."/>
            <person name="Saski C."/>
            <person name="Grover C."/>
            <person name="Hu G."/>
            <person name="Conover J."/>
            <person name="Carlson J."/>
            <person name="Shu S."/>
            <person name="Boston L."/>
            <person name="Williams M."/>
            <person name="Peterson D."/>
            <person name="Mcgee K."/>
            <person name="Jones D."/>
            <person name="Wendel J."/>
            <person name="Stelly D."/>
            <person name="Grimwood J."/>
            <person name="Schmutz J."/>
        </authorList>
    </citation>
    <scope>NUCLEOTIDE SEQUENCE [LARGE SCALE GENOMIC DNA]</scope>
    <source>
        <strain evidence="1">1808015.09</strain>
    </source>
</reference>
<dbReference type="Pfam" id="PF00067">
    <property type="entry name" value="p450"/>
    <property type="match status" value="1"/>
</dbReference>
<dbReference type="PANTHER" id="PTHR47951">
    <property type="entry name" value="OS08G0547900 PROTEIN"/>
    <property type="match status" value="1"/>
</dbReference>
<keyword evidence="2" id="KW-1185">Reference proteome</keyword>
<organism evidence="1 2">
    <name type="scientific">Gossypium darwinii</name>
    <name type="common">Darwin's cotton</name>
    <name type="synonym">Gossypium barbadense var. darwinii</name>
    <dbReference type="NCBI Taxonomy" id="34276"/>
    <lineage>
        <taxon>Eukaryota</taxon>
        <taxon>Viridiplantae</taxon>
        <taxon>Streptophyta</taxon>
        <taxon>Embryophyta</taxon>
        <taxon>Tracheophyta</taxon>
        <taxon>Spermatophyta</taxon>
        <taxon>Magnoliopsida</taxon>
        <taxon>eudicotyledons</taxon>
        <taxon>Gunneridae</taxon>
        <taxon>Pentapetalae</taxon>
        <taxon>rosids</taxon>
        <taxon>malvids</taxon>
        <taxon>Malvales</taxon>
        <taxon>Malvaceae</taxon>
        <taxon>Malvoideae</taxon>
        <taxon>Gossypium</taxon>
    </lineage>
</organism>
<dbReference type="GO" id="GO:0005506">
    <property type="term" value="F:iron ion binding"/>
    <property type="evidence" value="ECO:0007669"/>
    <property type="project" value="InterPro"/>
</dbReference>
<accession>A0A5D2FRA8</accession>
<dbReference type="GO" id="GO:0004497">
    <property type="term" value="F:monooxygenase activity"/>
    <property type="evidence" value="ECO:0007669"/>
    <property type="project" value="InterPro"/>
</dbReference>
<sequence length="105" mass="11548">MSLLSLSFKKLRSTKVKLPPGPYGLPLVGYLPFLGRNIHQTFMELANIYGPIYKLSIGQKLFVLISSPTLAKEVVHDHDISFANRNPTIAALAFSFGGKDIAFTP</sequence>
<evidence type="ECO:0000313" key="2">
    <source>
        <dbReference type="Proteomes" id="UP000323506"/>
    </source>
</evidence>
<name>A0A5D2FRA8_GOSDA</name>
<evidence type="ECO:0000313" key="1">
    <source>
        <dbReference type="EMBL" id="TYH07059.1"/>
    </source>
</evidence>
<dbReference type="Proteomes" id="UP000323506">
    <property type="component" value="Chromosome A08"/>
</dbReference>
<proteinExistence type="predicted"/>
<dbReference type="InterPro" id="IPR001128">
    <property type="entry name" value="Cyt_P450"/>
</dbReference>
<dbReference type="Gene3D" id="1.10.630.10">
    <property type="entry name" value="Cytochrome P450"/>
    <property type="match status" value="1"/>
</dbReference>
<dbReference type="SUPFAM" id="SSF48264">
    <property type="entry name" value="Cytochrome P450"/>
    <property type="match status" value="1"/>
</dbReference>
<dbReference type="GO" id="GO:0020037">
    <property type="term" value="F:heme binding"/>
    <property type="evidence" value="ECO:0007669"/>
    <property type="project" value="InterPro"/>
</dbReference>
<evidence type="ECO:0008006" key="3">
    <source>
        <dbReference type="Google" id="ProtNLM"/>
    </source>
</evidence>
<dbReference type="PANTHER" id="PTHR47951:SF8">
    <property type="entry name" value="CYTOCHROME P450 93A2-LIKE"/>
    <property type="match status" value="1"/>
</dbReference>
<protein>
    <recommendedName>
        <fullName evidence="3">Cytochrome P450</fullName>
    </recommendedName>
</protein>
<dbReference type="AlphaFoldDB" id="A0A5D2FRA8"/>